<feature type="domain" description="HAMP" evidence="12">
    <location>
        <begin position="392"/>
        <end position="444"/>
    </location>
</feature>
<evidence type="ECO:0000256" key="8">
    <source>
        <dbReference type="ARBA" id="ARBA00022840"/>
    </source>
</evidence>
<dbReference type="AlphaFoldDB" id="A0A250JH05"/>
<keyword evidence="5" id="KW-0808">Transferase</keyword>
<dbReference type="Proteomes" id="UP000217257">
    <property type="component" value="Chromosome"/>
</dbReference>
<dbReference type="InterPro" id="IPR050351">
    <property type="entry name" value="BphY/WalK/GraS-like"/>
</dbReference>
<evidence type="ECO:0000313" key="14">
    <source>
        <dbReference type="Proteomes" id="UP000217257"/>
    </source>
</evidence>
<keyword evidence="4" id="KW-0597">Phosphoprotein</keyword>
<evidence type="ECO:0000259" key="11">
    <source>
        <dbReference type="PROSITE" id="PS50109"/>
    </source>
</evidence>
<evidence type="ECO:0000256" key="4">
    <source>
        <dbReference type="ARBA" id="ARBA00022553"/>
    </source>
</evidence>
<proteinExistence type="predicted"/>
<gene>
    <name evidence="13" type="ORF">CYFUS_008645</name>
</gene>
<dbReference type="GO" id="GO:0016020">
    <property type="term" value="C:membrane"/>
    <property type="evidence" value="ECO:0007669"/>
    <property type="project" value="UniProtKB-SubCell"/>
</dbReference>
<keyword evidence="10" id="KW-0812">Transmembrane</keyword>
<keyword evidence="10" id="KW-1133">Transmembrane helix</keyword>
<dbReference type="SMART" id="SM00304">
    <property type="entry name" value="HAMP"/>
    <property type="match status" value="1"/>
</dbReference>
<dbReference type="InterPro" id="IPR004358">
    <property type="entry name" value="Sig_transdc_His_kin-like_C"/>
</dbReference>
<dbReference type="RefSeq" id="WP_232537145.1">
    <property type="nucleotide sequence ID" value="NZ_CP022098.1"/>
</dbReference>
<evidence type="ECO:0000256" key="5">
    <source>
        <dbReference type="ARBA" id="ARBA00022679"/>
    </source>
</evidence>
<feature type="transmembrane region" description="Helical" evidence="10">
    <location>
        <begin position="20"/>
        <end position="39"/>
    </location>
</feature>
<evidence type="ECO:0000256" key="6">
    <source>
        <dbReference type="ARBA" id="ARBA00022741"/>
    </source>
</evidence>
<dbReference type="InterPro" id="IPR036890">
    <property type="entry name" value="HATPase_C_sf"/>
</dbReference>
<evidence type="ECO:0000256" key="1">
    <source>
        <dbReference type="ARBA" id="ARBA00000085"/>
    </source>
</evidence>
<dbReference type="PANTHER" id="PTHR42878:SF7">
    <property type="entry name" value="SENSOR HISTIDINE KINASE GLRK"/>
    <property type="match status" value="1"/>
</dbReference>
<dbReference type="PRINTS" id="PR00344">
    <property type="entry name" value="BCTRLSENSOR"/>
</dbReference>
<evidence type="ECO:0000256" key="9">
    <source>
        <dbReference type="ARBA" id="ARBA00023012"/>
    </source>
</evidence>
<dbReference type="SUPFAM" id="SSF55874">
    <property type="entry name" value="ATPase domain of HSP90 chaperone/DNA topoisomerase II/histidine kinase"/>
    <property type="match status" value="1"/>
</dbReference>
<dbReference type="KEGG" id="cfus:CYFUS_008645"/>
<dbReference type="PROSITE" id="PS50109">
    <property type="entry name" value="HIS_KIN"/>
    <property type="match status" value="1"/>
</dbReference>
<dbReference type="SMART" id="SM00387">
    <property type="entry name" value="HATPase_c"/>
    <property type="match status" value="1"/>
</dbReference>
<dbReference type="GO" id="GO:0005524">
    <property type="term" value="F:ATP binding"/>
    <property type="evidence" value="ECO:0007669"/>
    <property type="project" value="UniProtKB-KW"/>
</dbReference>
<evidence type="ECO:0000256" key="10">
    <source>
        <dbReference type="SAM" id="Phobius"/>
    </source>
</evidence>
<name>A0A250JH05_9BACT</name>
<evidence type="ECO:0000256" key="7">
    <source>
        <dbReference type="ARBA" id="ARBA00022777"/>
    </source>
</evidence>
<evidence type="ECO:0000259" key="12">
    <source>
        <dbReference type="PROSITE" id="PS50885"/>
    </source>
</evidence>
<dbReference type="Gene3D" id="3.30.565.10">
    <property type="entry name" value="Histidine kinase-like ATPase, C-terminal domain"/>
    <property type="match status" value="1"/>
</dbReference>
<sequence>MQPSSNLRAPLARSTLLKMGARIGVIIALSTLFSYLHMLHTLRTESLERMEQSVVKRGEHEQAIFLLAEDNHALFKKTLKERIRELQQHEEEVGARFDRLFVRQSDGTVRTPPETTDGTRMIQAFIPARVSLDIGFRTRFLAVYDVLSWYAPAFHIRFSTTYVTFPEGAIAGFWPMLPTWVQELPRDFSVAAYEDFPLALPENNPQRRTAWTGIFKEVVSNLWLTSVTTPVDLDGRHIASVGHDVLLDELMTRTINDHLPGAYNLLFRDDGQLIAHPELKLEGTTSAYDILSNTGQPEVAARLLGSAGKAAHLRAIFERVKGRQPGQTLLELPEYGEYVAVTRLRGPGWNLATVLPEHVVSQPALLAARYVLLLGILSLLLELVIMYQVLRRQITQPLHAFIQATDKVAAGDFQVVLDTARRDELGQLAQAFRLMADEVQRREADLRQANEGLEQHVEERTRELKDVHLQLVQTARRAGMAEIATNVLHNVGNVLNSVYTSAQMAKERMSGMRLEHVGRVAHLIQEHQEDLSTFFTQDGRGRHLMPFLDKLGQSLVEDRQEVVSLLDDVGRYTEHIGDIVKVQQNYARIPRVHEQVSLPGLLEDALRINFAGLVRHQVKVQRDIAPLPPVMTDKHKTLMILVNLVSNAKYAMDVVAPSERLLTVRLEEVGERVRISIHDNGMGIAPEMLTRIFQYGFTTREEGHGFGLHSSAIAAQEMDGSLTVHSDGPGRGATFTLELPFIPVAARLSSGGGC</sequence>
<keyword evidence="10" id="KW-0472">Membrane</keyword>
<accession>A0A250JH05</accession>
<dbReference type="InterPro" id="IPR003660">
    <property type="entry name" value="HAMP_dom"/>
</dbReference>
<dbReference type="GO" id="GO:0000156">
    <property type="term" value="F:phosphorelay response regulator activity"/>
    <property type="evidence" value="ECO:0007669"/>
    <property type="project" value="TreeGrafter"/>
</dbReference>
<evidence type="ECO:0000256" key="3">
    <source>
        <dbReference type="ARBA" id="ARBA00012438"/>
    </source>
</evidence>
<dbReference type="Gene3D" id="1.10.287.130">
    <property type="match status" value="1"/>
</dbReference>
<comment type="catalytic activity">
    <reaction evidence="1">
        <text>ATP + protein L-histidine = ADP + protein N-phospho-L-histidine.</text>
        <dbReference type="EC" id="2.7.13.3"/>
    </reaction>
</comment>
<dbReference type="PROSITE" id="PS50885">
    <property type="entry name" value="HAMP"/>
    <property type="match status" value="1"/>
</dbReference>
<keyword evidence="7 13" id="KW-0418">Kinase</keyword>
<evidence type="ECO:0000313" key="13">
    <source>
        <dbReference type="EMBL" id="ATB43165.1"/>
    </source>
</evidence>
<organism evidence="13 14">
    <name type="scientific">Cystobacter fuscus</name>
    <dbReference type="NCBI Taxonomy" id="43"/>
    <lineage>
        <taxon>Bacteria</taxon>
        <taxon>Pseudomonadati</taxon>
        <taxon>Myxococcota</taxon>
        <taxon>Myxococcia</taxon>
        <taxon>Myxococcales</taxon>
        <taxon>Cystobacterineae</taxon>
        <taxon>Archangiaceae</taxon>
        <taxon>Cystobacter</taxon>
    </lineage>
</organism>
<dbReference type="EMBL" id="CP022098">
    <property type="protein sequence ID" value="ATB43165.1"/>
    <property type="molecule type" value="Genomic_DNA"/>
</dbReference>
<dbReference type="GO" id="GO:0030295">
    <property type="term" value="F:protein kinase activator activity"/>
    <property type="evidence" value="ECO:0007669"/>
    <property type="project" value="TreeGrafter"/>
</dbReference>
<dbReference type="Pfam" id="PF00672">
    <property type="entry name" value="HAMP"/>
    <property type="match status" value="1"/>
</dbReference>
<reference evidence="13 14" key="1">
    <citation type="submission" date="2017-06" db="EMBL/GenBank/DDBJ databases">
        <title>Sequencing and comparative analysis of myxobacterial genomes.</title>
        <authorList>
            <person name="Rupp O."/>
            <person name="Goesmann A."/>
            <person name="Sogaard-Andersen L."/>
        </authorList>
    </citation>
    <scope>NUCLEOTIDE SEQUENCE [LARGE SCALE GENOMIC DNA]</scope>
    <source>
        <strain evidence="13 14">DSM 52655</strain>
    </source>
</reference>
<dbReference type="CDD" id="cd18774">
    <property type="entry name" value="PDC2_HK_sensor"/>
    <property type="match status" value="1"/>
</dbReference>
<dbReference type="InterPro" id="IPR005467">
    <property type="entry name" value="His_kinase_dom"/>
</dbReference>
<keyword evidence="9" id="KW-0902">Two-component regulatory system</keyword>
<dbReference type="GO" id="GO:0007234">
    <property type="term" value="P:osmosensory signaling via phosphorelay pathway"/>
    <property type="evidence" value="ECO:0007669"/>
    <property type="project" value="TreeGrafter"/>
</dbReference>
<dbReference type="CDD" id="cd06225">
    <property type="entry name" value="HAMP"/>
    <property type="match status" value="1"/>
</dbReference>
<dbReference type="Gene3D" id="3.30.450.20">
    <property type="entry name" value="PAS domain"/>
    <property type="match status" value="1"/>
</dbReference>
<protein>
    <recommendedName>
        <fullName evidence="3">histidine kinase</fullName>
        <ecNumber evidence="3">2.7.13.3</ecNumber>
    </recommendedName>
</protein>
<dbReference type="PANTHER" id="PTHR42878">
    <property type="entry name" value="TWO-COMPONENT HISTIDINE KINASE"/>
    <property type="match status" value="1"/>
</dbReference>
<dbReference type="EC" id="2.7.13.3" evidence="3"/>
<comment type="subcellular location">
    <subcellularLocation>
        <location evidence="2">Membrane</location>
    </subcellularLocation>
</comment>
<dbReference type="Gene3D" id="6.10.340.10">
    <property type="match status" value="1"/>
</dbReference>
<dbReference type="SUPFAM" id="SSF158472">
    <property type="entry name" value="HAMP domain-like"/>
    <property type="match status" value="1"/>
</dbReference>
<dbReference type="GO" id="GO:0004673">
    <property type="term" value="F:protein histidine kinase activity"/>
    <property type="evidence" value="ECO:0007669"/>
    <property type="project" value="UniProtKB-EC"/>
</dbReference>
<dbReference type="Pfam" id="PF02518">
    <property type="entry name" value="HATPase_c"/>
    <property type="match status" value="1"/>
</dbReference>
<keyword evidence="8" id="KW-0067">ATP-binding</keyword>
<evidence type="ECO:0000256" key="2">
    <source>
        <dbReference type="ARBA" id="ARBA00004370"/>
    </source>
</evidence>
<feature type="domain" description="Histidine kinase" evidence="11">
    <location>
        <begin position="486"/>
        <end position="743"/>
    </location>
</feature>
<keyword evidence="6" id="KW-0547">Nucleotide-binding</keyword>
<dbReference type="InterPro" id="IPR003594">
    <property type="entry name" value="HATPase_dom"/>
</dbReference>